<dbReference type="Proteomes" id="UP000004095">
    <property type="component" value="Unassembled WGS sequence"/>
</dbReference>
<dbReference type="CDD" id="cd03825">
    <property type="entry name" value="GT4_WcaC-like"/>
    <property type="match status" value="1"/>
</dbReference>
<dbReference type="Pfam" id="PF13692">
    <property type="entry name" value="Glyco_trans_1_4"/>
    <property type="match status" value="1"/>
</dbReference>
<dbReference type="EMBL" id="AAWS01000038">
    <property type="protein sequence ID" value="EAY26107.1"/>
    <property type="molecule type" value="Genomic_DNA"/>
</dbReference>
<keyword evidence="2" id="KW-0808">Transferase</keyword>
<evidence type="ECO:0000313" key="3">
    <source>
        <dbReference type="Proteomes" id="UP000004095"/>
    </source>
</evidence>
<name>A1ZTZ4_MICM2</name>
<dbReference type="GO" id="GO:0016757">
    <property type="term" value="F:glycosyltransferase activity"/>
    <property type="evidence" value="ECO:0007669"/>
    <property type="project" value="UniProtKB-ARBA"/>
</dbReference>
<gene>
    <name evidence="2" type="ORF">M23134_05980</name>
</gene>
<dbReference type="Gene3D" id="3.40.50.2000">
    <property type="entry name" value="Glycogen Phosphorylase B"/>
    <property type="match status" value="2"/>
</dbReference>
<feature type="domain" description="Glycosyltransferase subfamily 4-like N-terminal" evidence="1">
    <location>
        <begin position="18"/>
        <end position="233"/>
    </location>
</feature>
<accession>A1ZTZ4</accession>
<dbReference type="AlphaFoldDB" id="A1ZTZ4"/>
<evidence type="ECO:0000313" key="2">
    <source>
        <dbReference type="EMBL" id="EAY26107.1"/>
    </source>
</evidence>
<dbReference type="SUPFAM" id="SSF53756">
    <property type="entry name" value="UDP-Glycosyltransferase/glycogen phosphorylase"/>
    <property type="match status" value="1"/>
</dbReference>
<dbReference type="Pfam" id="PF13439">
    <property type="entry name" value="Glyco_transf_4"/>
    <property type="match status" value="1"/>
</dbReference>
<dbReference type="eggNOG" id="COG0438">
    <property type="taxonomic scope" value="Bacteria"/>
</dbReference>
<organism evidence="2 3">
    <name type="scientific">Microscilla marina ATCC 23134</name>
    <dbReference type="NCBI Taxonomy" id="313606"/>
    <lineage>
        <taxon>Bacteria</taxon>
        <taxon>Pseudomonadati</taxon>
        <taxon>Bacteroidota</taxon>
        <taxon>Cytophagia</taxon>
        <taxon>Cytophagales</taxon>
        <taxon>Microscillaceae</taxon>
        <taxon>Microscilla</taxon>
    </lineage>
</organism>
<comment type="caution">
    <text evidence="2">The sequence shown here is derived from an EMBL/GenBank/DDBJ whole genome shotgun (WGS) entry which is preliminary data.</text>
</comment>
<evidence type="ECO:0000259" key="1">
    <source>
        <dbReference type="Pfam" id="PF13439"/>
    </source>
</evidence>
<dbReference type="PANTHER" id="PTHR12526:SF637">
    <property type="entry name" value="GLYCOSYLTRANSFERASE EPSF-RELATED"/>
    <property type="match status" value="1"/>
</dbReference>
<dbReference type="RefSeq" id="WP_002701498.1">
    <property type="nucleotide sequence ID" value="NZ_AAWS01000038.1"/>
</dbReference>
<dbReference type="PANTHER" id="PTHR12526">
    <property type="entry name" value="GLYCOSYLTRANSFERASE"/>
    <property type="match status" value="1"/>
</dbReference>
<protein>
    <submittedName>
        <fullName evidence="2">Glycosyl transferase, group 1 family protein</fullName>
    </submittedName>
</protein>
<dbReference type="InterPro" id="IPR028098">
    <property type="entry name" value="Glyco_trans_4-like_N"/>
</dbReference>
<proteinExistence type="predicted"/>
<keyword evidence="3" id="KW-1185">Reference proteome</keyword>
<reference evidence="2 3" key="1">
    <citation type="submission" date="2007-01" db="EMBL/GenBank/DDBJ databases">
        <authorList>
            <person name="Haygood M."/>
            <person name="Podell S."/>
            <person name="Anderson C."/>
            <person name="Hopkinson B."/>
            <person name="Roe K."/>
            <person name="Barbeau K."/>
            <person name="Gaasterland T."/>
            <person name="Ferriera S."/>
            <person name="Johnson J."/>
            <person name="Kravitz S."/>
            <person name="Beeson K."/>
            <person name="Sutton G."/>
            <person name="Rogers Y.-H."/>
            <person name="Friedman R."/>
            <person name="Frazier M."/>
            <person name="Venter J.C."/>
        </authorList>
    </citation>
    <scope>NUCLEOTIDE SEQUENCE [LARGE SCALE GENOMIC DNA]</scope>
    <source>
        <strain evidence="2 3">ATCC 23134</strain>
    </source>
</reference>
<sequence>MEQRAIKIAIVNTFQDFGGAAVAAQRLHKALQDQPLVEPQLLVQVQSQKQQHLQAVANTWWGKKRAFLRFTVDRLLFWRQAKSKATRYAISPAYIGTNISQHPLIKQADIIHLHWIVFGFLSLKSLKTLFALGKPIVWTMHDMWAFTGGCHHARNCDHYQQECGNCVFLKHPHPKDLSYRIFQKKLTIYENKSLHLVGCSQWIANEATKSGLMSAEVSTKSSIQSIPNPIDTTVYTPLDKKLLRQQRSLAVDKKYLLFGSVKISDKRKGIDYFLEALQILKELYPATLQEVELLVFGGAGEQVKALSPYTVHLQGLLSGDETLRQNYNLGDALVMPSLEENLPNTIMESMACGTPAIAFDVGGVSDLIDHQQNGYLASYKSAEDLAKGIYWVLYQADNQTLTQNARRKVLNNFTEEVVSNQYVQLYKKILDQK</sequence>